<dbReference type="InterPro" id="IPR042099">
    <property type="entry name" value="ANL_N_sf"/>
</dbReference>
<keyword evidence="5" id="KW-1185">Reference proteome</keyword>
<dbReference type="PANTHER" id="PTHR43767">
    <property type="entry name" value="LONG-CHAIN-FATTY-ACID--COA LIGASE"/>
    <property type="match status" value="1"/>
</dbReference>
<evidence type="ECO:0000313" key="4">
    <source>
        <dbReference type="EMBL" id="SEL32484.1"/>
    </source>
</evidence>
<dbReference type="EMBL" id="FOAZ01000007">
    <property type="protein sequence ID" value="SEL32484.1"/>
    <property type="molecule type" value="Genomic_DNA"/>
</dbReference>
<dbReference type="InterPro" id="IPR050237">
    <property type="entry name" value="ATP-dep_AMP-bd_enzyme"/>
</dbReference>
<dbReference type="RefSeq" id="WP_083555172.1">
    <property type="nucleotide sequence ID" value="NZ_FOAZ01000007.1"/>
</dbReference>
<evidence type="ECO:0000256" key="1">
    <source>
        <dbReference type="SAM" id="MobiDB-lite"/>
    </source>
</evidence>
<dbReference type="CDD" id="cd04433">
    <property type="entry name" value="AFD_class_I"/>
    <property type="match status" value="1"/>
</dbReference>
<dbReference type="PANTHER" id="PTHR43767:SF10">
    <property type="entry name" value="SURFACTIN SYNTHASE SUBUNIT 1"/>
    <property type="match status" value="1"/>
</dbReference>
<dbReference type="Pfam" id="PF00501">
    <property type="entry name" value="AMP-binding"/>
    <property type="match status" value="1"/>
</dbReference>
<dbReference type="STRING" id="235985.SAMN05414137_107282"/>
<dbReference type="GO" id="GO:0016877">
    <property type="term" value="F:ligase activity, forming carbon-sulfur bonds"/>
    <property type="evidence" value="ECO:0007669"/>
    <property type="project" value="UniProtKB-ARBA"/>
</dbReference>
<dbReference type="InterPro" id="IPR045851">
    <property type="entry name" value="AMP-bd_C_sf"/>
</dbReference>
<name>A0A1H7PAK5_STRJI</name>
<dbReference type="Proteomes" id="UP000183015">
    <property type="component" value="Unassembled WGS sequence"/>
</dbReference>
<dbReference type="Gene3D" id="3.40.50.12780">
    <property type="entry name" value="N-terminal domain of ligase-like"/>
    <property type="match status" value="1"/>
</dbReference>
<dbReference type="InterPro" id="IPR000873">
    <property type="entry name" value="AMP-dep_synth/lig_dom"/>
</dbReference>
<dbReference type="Gene3D" id="3.30.300.30">
    <property type="match status" value="1"/>
</dbReference>
<dbReference type="AlphaFoldDB" id="A0A1H7PAK5"/>
<dbReference type="PROSITE" id="PS00455">
    <property type="entry name" value="AMP_BINDING"/>
    <property type="match status" value="1"/>
</dbReference>
<keyword evidence="4" id="KW-0436">Ligase</keyword>
<dbReference type="SUPFAM" id="SSF56801">
    <property type="entry name" value="Acetyl-CoA synthetase-like"/>
    <property type="match status" value="1"/>
</dbReference>
<gene>
    <name evidence="4" type="ORF">SAMN05414137_107282</name>
</gene>
<dbReference type="InterPro" id="IPR020845">
    <property type="entry name" value="AMP-binding_CS"/>
</dbReference>
<organism evidence="4 5">
    <name type="scientific">Streptacidiphilus jiangxiensis</name>
    <dbReference type="NCBI Taxonomy" id="235985"/>
    <lineage>
        <taxon>Bacteria</taxon>
        <taxon>Bacillati</taxon>
        <taxon>Actinomycetota</taxon>
        <taxon>Actinomycetes</taxon>
        <taxon>Kitasatosporales</taxon>
        <taxon>Streptomycetaceae</taxon>
        <taxon>Streptacidiphilus</taxon>
    </lineage>
</organism>
<feature type="domain" description="AMP-dependent synthetase/ligase" evidence="2">
    <location>
        <begin position="25"/>
        <end position="367"/>
    </location>
</feature>
<feature type="domain" description="AMP-binding enzyme C-terminal" evidence="3">
    <location>
        <begin position="424"/>
        <end position="496"/>
    </location>
</feature>
<evidence type="ECO:0000313" key="5">
    <source>
        <dbReference type="Proteomes" id="UP000183015"/>
    </source>
</evidence>
<dbReference type="OrthoDB" id="3501794at2"/>
<dbReference type="InterPro" id="IPR025110">
    <property type="entry name" value="AMP-bd_C"/>
</dbReference>
<accession>A0A1H7PAK5</accession>
<feature type="compositionally biased region" description="Pro residues" evidence="1">
    <location>
        <begin position="513"/>
        <end position="538"/>
    </location>
</feature>
<evidence type="ECO:0000259" key="3">
    <source>
        <dbReference type="Pfam" id="PF13193"/>
    </source>
</evidence>
<proteinExistence type="predicted"/>
<feature type="region of interest" description="Disordered" evidence="1">
    <location>
        <begin position="513"/>
        <end position="574"/>
    </location>
</feature>
<feature type="region of interest" description="Disordered" evidence="1">
    <location>
        <begin position="1"/>
        <end position="22"/>
    </location>
</feature>
<sequence>MPRVEQSQRPPDAPSRPLTVPGLLADRAARDPEAEAIVDARSRLSFAAWHRDATTLARALAATGLRHGDRVALLHGTDWTGYAVAFCAVLAAGGVAVPLTSGLPPRQAEETLGRTGVRVVLHAPDEQPPPGPWRTDTAETLLARAHGPAAGTEPLVPAPACRPGDLAQIVCTSGSTGTPKDVGATHANLCHGSTARGRGPRRYAHSRAMLHAFPIGTNAAQMMLIEALTAHPTLVCAGRFDADDFCALIERHRAGTVFLVPAMAAELLRSDAPARHDLSTVQLVSSSAAALPPALARGLTSLFPGAFLVNYYTSTEAVPAQVSMLVDPNRPDALGRPADPRDLRIADEQGEPLPPGTVGEVWLRSDAPPRRYENDPATTAAVFRDGWVRMGDLGRIDEAGYLCLVDRDSDVIKSGALKVSTLRIEAALLEHPLIVEAVAVGVPSPVMGAVPAVVVRAEPGLDLDELRDHLARRLSRAERPVWIVPVLAIPRTATGKPVKPQVRALVQAAMAAPAPPPAAAPEPRPAPAPEPRPAPAPEPAASLIDPFGRSFMTALPATATDPDHRTEASPDAAQ</sequence>
<reference evidence="5" key="1">
    <citation type="submission" date="2016-10" db="EMBL/GenBank/DDBJ databases">
        <authorList>
            <person name="Varghese N."/>
        </authorList>
    </citation>
    <scope>NUCLEOTIDE SEQUENCE [LARGE SCALE GENOMIC DNA]</scope>
    <source>
        <strain evidence="5">DSM 45096 / BCRC 16803 / CGMCC 4.1857 / CIP 109030 / JCM 12277 / KCTC 19219 / NBRC 100920 / 33214</strain>
    </source>
</reference>
<protein>
    <submittedName>
        <fullName evidence="4">Acyl-CoA synthetase (AMP-forming)/AMP-acid ligase II</fullName>
    </submittedName>
</protein>
<dbReference type="Pfam" id="PF13193">
    <property type="entry name" value="AMP-binding_C"/>
    <property type="match status" value="1"/>
</dbReference>
<evidence type="ECO:0000259" key="2">
    <source>
        <dbReference type="Pfam" id="PF00501"/>
    </source>
</evidence>
<dbReference type="eggNOG" id="COG0318">
    <property type="taxonomic scope" value="Bacteria"/>
</dbReference>